<name>A0ABM0JLY2_APLCA</name>
<evidence type="ECO:0000256" key="6">
    <source>
        <dbReference type="ARBA" id="ARBA00023136"/>
    </source>
</evidence>
<evidence type="ECO:0000256" key="7">
    <source>
        <dbReference type="ARBA" id="ARBA00023170"/>
    </source>
</evidence>
<dbReference type="PRINTS" id="PR00237">
    <property type="entry name" value="GPCRRHODOPSN"/>
</dbReference>
<sequence>MSVHNMSSLAVTSVDNVSCCFPGVVGGQRSGLISDAVSAIVTDLVLKVVVQFVLGVFCIVANIVNMIVFIKIGLDDSITVAFFALSISDLMFVGIYLVVSILSMLYNVVKLRQYVHFPSIAFQLVWYSDAFFDASMLITVFLSVQKCACVAIPLLFKNVFTRSRSAVVVVVIYVGTFTWYMPLLSQQGMGERFDPRKNTTTLMYKAPPHFPLMLQLYNSVSRSVLPGVSLSLIIISVIVLTIKLKQASRFRQASASHNNKDNNKNSDSSSTKQNPSSSKELQVIKAVTYISAIFVVCYIPNIIVSCCQIVFPELSDKGRYRNIRTLVDEIHSVMTTVNSSVNIFIYFTFNTRYREKLVSLFSQFRRSRSR</sequence>
<dbReference type="RefSeq" id="XP_005096771.1">
    <property type="nucleotide sequence ID" value="XM_005096714.1"/>
</dbReference>
<feature type="transmembrane region" description="Helical" evidence="10">
    <location>
        <begin position="286"/>
        <end position="311"/>
    </location>
</feature>
<dbReference type="SUPFAM" id="SSF81321">
    <property type="entry name" value="Family A G protein-coupled receptor-like"/>
    <property type="match status" value="1"/>
</dbReference>
<feature type="transmembrane region" description="Helical" evidence="10">
    <location>
        <begin position="48"/>
        <end position="70"/>
    </location>
</feature>
<dbReference type="PANTHER" id="PTHR24230:SF0">
    <property type="entry name" value="G-PROTEIN COUPLED RECEPTORS FAMILY 1 PROFILE DOMAIN-CONTAINING PROTEIN"/>
    <property type="match status" value="1"/>
</dbReference>
<gene>
    <name evidence="13" type="primary">LOC101854789</name>
</gene>
<evidence type="ECO:0000256" key="9">
    <source>
        <dbReference type="SAM" id="MobiDB-lite"/>
    </source>
</evidence>
<keyword evidence="2" id="KW-1003">Cell membrane</keyword>
<keyword evidence="3 10" id="KW-0812">Transmembrane</keyword>
<feature type="transmembrane region" description="Helical" evidence="10">
    <location>
        <begin position="331"/>
        <end position="349"/>
    </location>
</feature>
<keyword evidence="12" id="KW-1185">Reference proteome</keyword>
<comment type="subcellular location">
    <subcellularLocation>
        <location evidence="1">Cell membrane</location>
        <topology evidence="1">Multi-pass membrane protein</topology>
    </subcellularLocation>
</comment>
<keyword evidence="8" id="KW-0807">Transducer</keyword>
<evidence type="ECO:0000313" key="13">
    <source>
        <dbReference type="RefSeq" id="XP_005096771.1"/>
    </source>
</evidence>
<feature type="transmembrane region" description="Helical" evidence="10">
    <location>
        <begin position="223"/>
        <end position="242"/>
    </location>
</feature>
<dbReference type="PROSITE" id="PS50262">
    <property type="entry name" value="G_PROTEIN_RECEP_F1_2"/>
    <property type="match status" value="1"/>
</dbReference>
<evidence type="ECO:0000256" key="8">
    <source>
        <dbReference type="ARBA" id="ARBA00023224"/>
    </source>
</evidence>
<dbReference type="GeneID" id="101854789"/>
<feature type="transmembrane region" description="Helical" evidence="10">
    <location>
        <begin position="165"/>
        <end position="183"/>
    </location>
</feature>
<dbReference type="InterPro" id="IPR017452">
    <property type="entry name" value="GPCR_Rhodpsn_7TM"/>
</dbReference>
<evidence type="ECO:0000256" key="3">
    <source>
        <dbReference type="ARBA" id="ARBA00022692"/>
    </source>
</evidence>
<dbReference type="Pfam" id="PF00001">
    <property type="entry name" value="7tm_1"/>
    <property type="match status" value="1"/>
</dbReference>
<feature type="domain" description="G-protein coupled receptors family 1 profile" evidence="11">
    <location>
        <begin position="61"/>
        <end position="346"/>
    </location>
</feature>
<dbReference type="InterPro" id="IPR000276">
    <property type="entry name" value="GPCR_Rhodpsn"/>
</dbReference>
<proteinExistence type="predicted"/>
<keyword evidence="6 10" id="KW-0472">Membrane</keyword>
<reference evidence="13" key="1">
    <citation type="submission" date="2025-08" db="UniProtKB">
        <authorList>
            <consortium name="RefSeq"/>
        </authorList>
    </citation>
    <scope>IDENTIFICATION</scope>
</reference>
<evidence type="ECO:0000256" key="10">
    <source>
        <dbReference type="SAM" id="Phobius"/>
    </source>
</evidence>
<dbReference type="Gene3D" id="1.20.1070.10">
    <property type="entry name" value="Rhodopsin 7-helix transmembrane proteins"/>
    <property type="match status" value="1"/>
</dbReference>
<keyword evidence="4 10" id="KW-1133">Transmembrane helix</keyword>
<evidence type="ECO:0000256" key="4">
    <source>
        <dbReference type="ARBA" id="ARBA00022989"/>
    </source>
</evidence>
<keyword evidence="7" id="KW-0675">Receptor</keyword>
<keyword evidence="5" id="KW-0297">G-protein coupled receptor</keyword>
<organism evidence="12 13">
    <name type="scientific">Aplysia californica</name>
    <name type="common">California sea hare</name>
    <dbReference type="NCBI Taxonomy" id="6500"/>
    <lineage>
        <taxon>Eukaryota</taxon>
        <taxon>Metazoa</taxon>
        <taxon>Spiralia</taxon>
        <taxon>Lophotrochozoa</taxon>
        <taxon>Mollusca</taxon>
        <taxon>Gastropoda</taxon>
        <taxon>Heterobranchia</taxon>
        <taxon>Euthyneura</taxon>
        <taxon>Tectipleura</taxon>
        <taxon>Aplysiida</taxon>
        <taxon>Aplysioidea</taxon>
        <taxon>Aplysiidae</taxon>
        <taxon>Aplysia</taxon>
    </lineage>
</organism>
<feature type="region of interest" description="Disordered" evidence="9">
    <location>
        <begin position="253"/>
        <end position="276"/>
    </location>
</feature>
<dbReference type="Proteomes" id="UP000694888">
    <property type="component" value="Unplaced"/>
</dbReference>
<accession>A0ABM0JLY2</accession>
<dbReference type="PANTHER" id="PTHR24230">
    <property type="entry name" value="G-PROTEIN COUPLED RECEPTOR"/>
    <property type="match status" value="1"/>
</dbReference>
<protein>
    <submittedName>
        <fullName evidence="13">Uncharacterized protein LOC101854789</fullName>
    </submittedName>
</protein>
<evidence type="ECO:0000313" key="12">
    <source>
        <dbReference type="Proteomes" id="UP000694888"/>
    </source>
</evidence>
<evidence type="ECO:0000256" key="2">
    <source>
        <dbReference type="ARBA" id="ARBA00022475"/>
    </source>
</evidence>
<evidence type="ECO:0000256" key="1">
    <source>
        <dbReference type="ARBA" id="ARBA00004651"/>
    </source>
</evidence>
<evidence type="ECO:0000256" key="5">
    <source>
        <dbReference type="ARBA" id="ARBA00023040"/>
    </source>
</evidence>
<evidence type="ECO:0000259" key="11">
    <source>
        <dbReference type="PROSITE" id="PS50262"/>
    </source>
</evidence>
<feature type="compositionally biased region" description="Low complexity" evidence="9">
    <location>
        <begin position="265"/>
        <end position="276"/>
    </location>
</feature>
<feature type="transmembrane region" description="Helical" evidence="10">
    <location>
        <begin position="82"/>
        <end position="106"/>
    </location>
</feature>